<dbReference type="GO" id="GO:0051082">
    <property type="term" value="F:unfolded protein binding"/>
    <property type="evidence" value="ECO:0007669"/>
    <property type="project" value="UniProtKB-UniRule"/>
</dbReference>
<evidence type="ECO:0000256" key="1">
    <source>
        <dbReference type="ARBA" id="ARBA00022729"/>
    </source>
</evidence>
<evidence type="ECO:0000313" key="9">
    <source>
        <dbReference type="EMBL" id="QKV51424.1"/>
    </source>
</evidence>
<evidence type="ECO:0000256" key="5">
    <source>
        <dbReference type="ARBA" id="ARBA00023186"/>
    </source>
</evidence>
<dbReference type="RefSeq" id="WP_175502361.1">
    <property type="nucleotide sequence ID" value="NZ_CAURQT010000008.1"/>
</dbReference>
<evidence type="ECO:0000256" key="2">
    <source>
        <dbReference type="ARBA" id="ARBA00022737"/>
    </source>
</evidence>
<keyword evidence="5 7" id="KW-0143">Chaperone</keyword>
<accession>A0A6N1WW00</accession>
<dbReference type="PROSITE" id="PS50198">
    <property type="entry name" value="PPIC_PPIASE_2"/>
    <property type="match status" value="2"/>
</dbReference>
<dbReference type="InterPro" id="IPR046357">
    <property type="entry name" value="PPIase_dom_sf"/>
</dbReference>
<reference evidence="9 10" key="1">
    <citation type="submission" date="2020-06" db="EMBL/GenBank/DDBJ databases">
        <title>Acidovorax antarctica sp. nov., isolated from Corinth ice sheet soil, Antarctic Fields Peninsula.</title>
        <authorList>
            <person name="Xu Q."/>
            <person name="Peng F."/>
        </authorList>
    </citation>
    <scope>NUCLEOTIDE SEQUENCE [LARGE SCALE GENOMIC DNA]</scope>
    <source>
        <strain evidence="9 10">16-35-5</strain>
    </source>
</reference>
<dbReference type="Proteomes" id="UP000509579">
    <property type="component" value="Chromosome"/>
</dbReference>
<dbReference type="KEGG" id="aant:HUK68_00145"/>
<dbReference type="EC" id="5.2.1.8" evidence="7"/>
<keyword evidence="6 7" id="KW-0413">Isomerase</keyword>
<dbReference type="Gene3D" id="3.10.50.40">
    <property type="match status" value="2"/>
</dbReference>
<name>A0A6N1WW00_9BURK</name>
<keyword evidence="4 7" id="KW-0697">Rotamase</keyword>
<feature type="signal peptide" evidence="7">
    <location>
        <begin position="1"/>
        <end position="28"/>
    </location>
</feature>
<dbReference type="Pfam" id="PF09312">
    <property type="entry name" value="SurA_N"/>
    <property type="match status" value="1"/>
</dbReference>
<dbReference type="InterPro" id="IPR023058">
    <property type="entry name" value="PPIase_PpiC_CS"/>
</dbReference>
<keyword evidence="10" id="KW-1185">Reference proteome</keyword>
<dbReference type="InterPro" id="IPR050280">
    <property type="entry name" value="OMP_Chaperone_SurA"/>
</dbReference>
<feature type="domain" description="PpiC" evidence="8">
    <location>
        <begin position="216"/>
        <end position="317"/>
    </location>
</feature>
<organism evidence="9 10">
    <name type="scientific">Comamonas antarctica</name>
    <dbReference type="NCBI Taxonomy" id="2743470"/>
    <lineage>
        <taxon>Bacteria</taxon>
        <taxon>Pseudomonadati</taxon>
        <taxon>Pseudomonadota</taxon>
        <taxon>Betaproteobacteria</taxon>
        <taxon>Burkholderiales</taxon>
        <taxon>Comamonadaceae</taxon>
        <taxon>Comamonas</taxon>
    </lineage>
</organism>
<comment type="catalytic activity">
    <reaction evidence="7">
        <text>[protein]-peptidylproline (omega=180) = [protein]-peptidylproline (omega=0)</text>
        <dbReference type="Rhea" id="RHEA:16237"/>
        <dbReference type="Rhea" id="RHEA-COMP:10747"/>
        <dbReference type="Rhea" id="RHEA-COMP:10748"/>
        <dbReference type="ChEBI" id="CHEBI:83833"/>
        <dbReference type="ChEBI" id="CHEBI:83834"/>
        <dbReference type="EC" id="5.2.1.8"/>
    </reaction>
</comment>
<dbReference type="GO" id="GO:0003755">
    <property type="term" value="F:peptidyl-prolyl cis-trans isomerase activity"/>
    <property type="evidence" value="ECO:0007669"/>
    <property type="project" value="UniProtKB-UniRule"/>
</dbReference>
<sequence length="474" mass="51741" precursor="true">MRLFSLNPRTFATGLVCLATLAAVGAQAQGLRPSGGSGASLSGGAGASLSRALDGSARAVPGNTGARSADYIVAVVNSEPVTNTEVRERMARVAQSIQGQGGQLPAESVLAREVLERLILEKAQLQSARELGLKVDDYALDQAAQNVARQNSLSLEQMMSRLEADGISKTRFREELRNQLLLQRLREREVDGRVKVTELDIDQYIKEQRTGSDLSNTALNLGHVFIAVPENAAPAVVAQREARAREALEKLRAGEDFAAVARAYSEAPEASEGGTLGLRPADRYPELFTRAVAATPKGGLVGPLRSGAGFHLLKVQDRSQQGVAAVVTQNHARHILLRPSEQLNEGQAAERLADYRRRVQAGQARFEDLAREYSQDGSAKEGGDLGWTGPGQFVPEFEEALNQLEPGQISQPVVSRFGVHLIQLVERRQATLTPREQRDMLRNVVREQKLDKAYSTWVQEVRGRAYVEYREPPQ</sequence>
<dbReference type="SUPFAM" id="SSF54534">
    <property type="entry name" value="FKBP-like"/>
    <property type="match status" value="2"/>
</dbReference>
<evidence type="ECO:0000313" key="10">
    <source>
        <dbReference type="Proteomes" id="UP000509579"/>
    </source>
</evidence>
<dbReference type="GO" id="GO:0006457">
    <property type="term" value="P:protein folding"/>
    <property type="evidence" value="ECO:0007669"/>
    <property type="project" value="UniProtKB-UniRule"/>
</dbReference>
<evidence type="ECO:0000256" key="7">
    <source>
        <dbReference type="HAMAP-Rule" id="MF_01183"/>
    </source>
</evidence>
<dbReference type="GO" id="GO:0050821">
    <property type="term" value="P:protein stabilization"/>
    <property type="evidence" value="ECO:0007669"/>
    <property type="project" value="InterPro"/>
</dbReference>
<dbReference type="GO" id="GO:0030288">
    <property type="term" value="C:outer membrane-bounded periplasmic space"/>
    <property type="evidence" value="ECO:0007669"/>
    <property type="project" value="InterPro"/>
</dbReference>
<gene>
    <name evidence="7" type="primary">surA</name>
    <name evidence="9" type="ORF">HUK68_00145</name>
</gene>
<dbReference type="InterPro" id="IPR023034">
    <property type="entry name" value="PPIase_SurA"/>
</dbReference>
<feature type="chain" id="PRO_5027179159" description="Chaperone SurA" evidence="7">
    <location>
        <begin position="29"/>
        <end position="474"/>
    </location>
</feature>
<dbReference type="Gene3D" id="1.10.4030.10">
    <property type="entry name" value="Porin chaperone SurA, peptide-binding domain"/>
    <property type="match status" value="1"/>
</dbReference>
<dbReference type="PANTHER" id="PTHR47637:SF1">
    <property type="entry name" value="CHAPERONE SURA"/>
    <property type="match status" value="1"/>
</dbReference>
<evidence type="ECO:0000256" key="6">
    <source>
        <dbReference type="ARBA" id="ARBA00023235"/>
    </source>
</evidence>
<dbReference type="SUPFAM" id="SSF109998">
    <property type="entry name" value="Triger factor/SurA peptide-binding domain-like"/>
    <property type="match status" value="1"/>
</dbReference>
<keyword evidence="2 7" id="KW-0677">Repeat</keyword>
<dbReference type="HAMAP" id="MF_01183">
    <property type="entry name" value="Chaperone_SurA"/>
    <property type="match status" value="1"/>
</dbReference>
<dbReference type="AlphaFoldDB" id="A0A6N1WW00"/>
<dbReference type="InterPro" id="IPR027304">
    <property type="entry name" value="Trigger_fact/SurA_dom_sf"/>
</dbReference>
<dbReference type="Pfam" id="PF00639">
    <property type="entry name" value="Rotamase"/>
    <property type="match status" value="2"/>
</dbReference>
<dbReference type="InterPro" id="IPR015391">
    <property type="entry name" value="SurA_N"/>
</dbReference>
<dbReference type="GO" id="GO:0042277">
    <property type="term" value="F:peptide binding"/>
    <property type="evidence" value="ECO:0007669"/>
    <property type="project" value="InterPro"/>
</dbReference>
<comment type="function">
    <text evidence="7">Chaperone involved in the correct folding and assembly of outer membrane proteins. Recognizes specific patterns of aromatic residues and the orientation of their side chains, which are found more frequently in integral outer membrane proteins. May act in both early periplasmic and late outer membrane-associated steps of protein maturation.</text>
</comment>
<comment type="subcellular location">
    <subcellularLocation>
        <location evidence="7">Periplasm</location>
    </subcellularLocation>
    <text evidence="7">Is capable of associating with the outer membrane.</text>
</comment>
<evidence type="ECO:0000256" key="4">
    <source>
        <dbReference type="ARBA" id="ARBA00023110"/>
    </source>
</evidence>
<evidence type="ECO:0000256" key="3">
    <source>
        <dbReference type="ARBA" id="ARBA00022764"/>
    </source>
</evidence>
<dbReference type="PROSITE" id="PS01096">
    <property type="entry name" value="PPIC_PPIASE_1"/>
    <property type="match status" value="1"/>
</dbReference>
<dbReference type="EMBL" id="CP054840">
    <property type="protein sequence ID" value="QKV51424.1"/>
    <property type="molecule type" value="Genomic_DNA"/>
</dbReference>
<evidence type="ECO:0000259" key="8">
    <source>
        <dbReference type="PROSITE" id="PS50198"/>
    </source>
</evidence>
<dbReference type="InterPro" id="IPR000297">
    <property type="entry name" value="PPIase_PpiC"/>
</dbReference>
<keyword evidence="3 7" id="KW-0574">Periplasm</keyword>
<feature type="domain" description="PpiC" evidence="8">
    <location>
        <begin position="327"/>
        <end position="426"/>
    </location>
</feature>
<protein>
    <recommendedName>
        <fullName evidence="7">Chaperone SurA</fullName>
    </recommendedName>
    <alternativeName>
        <fullName evidence="7">Peptidyl-prolyl cis-trans isomerase SurA</fullName>
        <shortName evidence="7">PPIase SurA</shortName>
        <ecNumber evidence="7">5.2.1.8</ecNumber>
    </alternativeName>
    <alternativeName>
        <fullName evidence="7">Rotamase SurA</fullName>
    </alternativeName>
</protein>
<dbReference type="PANTHER" id="PTHR47637">
    <property type="entry name" value="CHAPERONE SURA"/>
    <property type="match status" value="1"/>
</dbReference>
<proteinExistence type="inferred from homology"/>
<dbReference type="GO" id="GO:0043165">
    <property type="term" value="P:Gram-negative-bacterium-type cell outer membrane assembly"/>
    <property type="evidence" value="ECO:0007669"/>
    <property type="project" value="InterPro"/>
</dbReference>
<keyword evidence="1 7" id="KW-0732">Signal</keyword>
<comment type="domain">
    <text evidence="7">The PPIase activity resides only in the second parvulin domain. The N-terminal region and the C-terminal tail are necessary and sufficient for the chaperone activity of SurA. The PPIase activity is dispensable for SurA to function as a chaperone. The N-terminal region and the C-terminal tail are also required for porin recognition.</text>
</comment>